<dbReference type="InterPro" id="IPR010985">
    <property type="entry name" value="Ribbon_hlx_hlx"/>
</dbReference>
<dbReference type="GO" id="GO:0006355">
    <property type="term" value="P:regulation of DNA-templated transcription"/>
    <property type="evidence" value="ECO:0007669"/>
    <property type="project" value="InterPro"/>
</dbReference>
<accession>A0A7J9P0K4</accession>
<dbReference type="RefSeq" id="WP_181501367.1">
    <property type="nucleotide sequence ID" value="NZ_JACDUH010000002.1"/>
</dbReference>
<gene>
    <name evidence="1" type="ORF">HNP86_001719</name>
</gene>
<dbReference type="AlphaFoldDB" id="A0A7J9P0K4"/>
<dbReference type="Gene3D" id="3.30.70.3260">
    <property type="entry name" value="Uncharacterised protein PF10802, DUF2540"/>
    <property type="match status" value="1"/>
</dbReference>
<comment type="caution">
    <text evidence="1">The sequence shown here is derived from an EMBL/GenBank/DDBJ whole genome shotgun (WGS) entry which is preliminary data.</text>
</comment>
<protein>
    <submittedName>
        <fullName evidence="1">Uncharacterized protein</fullName>
    </submittedName>
</protein>
<sequence length="84" mass="9987">MKKNYLFSIYLAITPLELRFFLHELAHLENVDTNTLSEVEHLEKNTKIRLTLTEADRKIIQKYGKLTNSLLNYVILDHMDRVRV</sequence>
<dbReference type="EMBL" id="JACDUH010000002">
    <property type="protein sequence ID" value="MBA2851566.1"/>
    <property type="molecule type" value="Genomic_DNA"/>
</dbReference>
<evidence type="ECO:0000313" key="2">
    <source>
        <dbReference type="Proteomes" id="UP000564425"/>
    </source>
</evidence>
<name>A0A7J9P0K4_METMI</name>
<organism evidence="1 2">
    <name type="scientific">Methanococcus maripaludis</name>
    <name type="common">Methanococcus deltae</name>
    <dbReference type="NCBI Taxonomy" id="39152"/>
    <lineage>
        <taxon>Archaea</taxon>
        <taxon>Methanobacteriati</taxon>
        <taxon>Methanobacteriota</taxon>
        <taxon>Methanomada group</taxon>
        <taxon>Methanococci</taxon>
        <taxon>Methanococcales</taxon>
        <taxon>Methanococcaceae</taxon>
        <taxon>Methanococcus</taxon>
    </lineage>
</organism>
<proteinExistence type="predicted"/>
<dbReference type="Proteomes" id="UP000564425">
    <property type="component" value="Unassembled WGS sequence"/>
</dbReference>
<reference evidence="1 2" key="1">
    <citation type="submission" date="2020-07" db="EMBL/GenBank/DDBJ databases">
        <title>Genomic Encyclopedia of Type Strains, Phase IV (KMG-V): Genome sequencing to study the core and pangenomes of soil and plant-associated prokaryotes.</title>
        <authorList>
            <person name="Whitman W."/>
        </authorList>
    </citation>
    <scope>NUCLEOTIDE SEQUENCE [LARGE SCALE GENOMIC DNA]</scope>
    <source>
        <strain evidence="1 2">A1</strain>
    </source>
</reference>
<dbReference type="Pfam" id="PF10802">
    <property type="entry name" value="DUF2540"/>
    <property type="match status" value="1"/>
</dbReference>
<dbReference type="SUPFAM" id="SSF47598">
    <property type="entry name" value="Ribbon-helix-helix"/>
    <property type="match status" value="1"/>
</dbReference>
<evidence type="ECO:0000313" key="1">
    <source>
        <dbReference type="EMBL" id="MBA2851566.1"/>
    </source>
</evidence>
<dbReference type="InterPro" id="IPR024254">
    <property type="entry name" value="MJ0366-like"/>
</dbReference>